<comment type="cofactor">
    <cofactor evidence="1 20">
        <name>Mg(2+)</name>
        <dbReference type="ChEBI" id="CHEBI:18420"/>
    </cofactor>
</comment>
<evidence type="ECO:0000256" key="2">
    <source>
        <dbReference type="ARBA" id="ARBA00004443"/>
    </source>
</evidence>
<keyword evidence="12 20" id="KW-0460">Magnesium</keyword>
<keyword evidence="13 20" id="KW-0443">Lipid metabolism</keyword>
<dbReference type="Pfam" id="PF09139">
    <property type="entry name" value="Tam41_Mmp37"/>
    <property type="match status" value="1"/>
</dbReference>
<evidence type="ECO:0000256" key="9">
    <source>
        <dbReference type="ARBA" id="ARBA00022679"/>
    </source>
</evidence>
<keyword evidence="14 20" id="KW-0496">Mitochondrion</keyword>
<comment type="similarity">
    <text evidence="5 20">Belongs to the TAM41 family.</text>
</comment>
<dbReference type="GO" id="GO:0016779">
    <property type="term" value="F:nucleotidyltransferase activity"/>
    <property type="evidence" value="ECO:0007669"/>
    <property type="project" value="UniProtKB-KW"/>
</dbReference>
<evidence type="ECO:0000256" key="10">
    <source>
        <dbReference type="ARBA" id="ARBA00022695"/>
    </source>
</evidence>
<comment type="pathway">
    <text evidence="3 20">Phospholipid metabolism; CDP-diacylglycerol biosynthesis; CDP-diacylglycerol from sn-glycerol 3-phosphate: step 3/3.</text>
</comment>
<evidence type="ECO:0000256" key="20">
    <source>
        <dbReference type="PIRNR" id="PIRNR028840"/>
    </source>
</evidence>
<evidence type="ECO:0000256" key="19">
    <source>
        <dbReference type="ARBA" id="ARBA00031502"/>
    </source>
</evidence>
<evidence type="ECO:0000256" key="1">
    <source>
        <dbReference type="ARBA" id="ARBA00001946"/>
    </source>
</evidence>
<evidence type="ECO:0000256" key="15">
    <source>
        <dbReference type="ARBA" id="ARBA00023136"/>
    </source>
</evidence>
<evidence type="ECO:0000256" key="6">
    <source>
        <dbReference type="ARBA" id="ARBA00012487"/>
    </source>
</evidence>
<keyword evidence="8 20" id="KW-0444">Lipid biosynthesis</keyword>
<dbReference type="Proteomes" id="UP001652625">
    <property type="component" value="Chromosome 12"/>
</dbReference>
<evidence type="ECO:0000256" key="18">
    <source>
        <dbReference type="ARBA" id="ARBA00029893"/>
    </source>
</evidence>
<dbReference type="PANTHER" id="PTHR13619">
    <property type="entry name" value="PHOSPHATIDATE CYTIDYLYLTRANSFERASE, MITOCHONDRIAL"/>
    <property type="match status" value="1"/>
</dbReference>
<dbReference type="InterPro" id="IPR015222">
    <property type="entry name" value="Tam41"/>
</dbReference>
<evidence type="ECO:0000256" key="4">
    <source>
        <dbReference type="ARBA" id="ARBA00005189"/>
    </source>
</evidence>
<comment type="pathway">
    <text evidence="4">Lipid metabolism.</text>
</comment>
<keyword evidence="9 20" id="KW-0808">Transferase</keyword>
<comment type="function">
    <text evidence="20">Catalyzes the conversion of phosphatidic acid (PA) to CDP-diacylglycerol (CDP-DAG), an essential intermediate in the synthesis of phosphatidylglycerol, cardiolipin and phosphatidylinositol.</text>
</comment>
<name>A0ABM4D627_HYDVU</name>
<keyword evidence="17 20" id="KW-1208">Phospholipid metabolism</keyword>
<dbReference type="PIRSF" id="PIRSF028840">
    <property type="entry name" value="Mmp37"/>
    <property type="match status" value="1"/>
</dbReference>
<keyword evidence="16 20" id="KW-0594">Phospholipid biosynthesis</keyword>
<evidence type="ECO:0000256" key="11">
    <source>
        <dbReference type="ARBA" id="ARBA00022792"/>
    </source>
</evidence>
<keyword evidence="21" id="KW-1185">Reference proteome</keyword>
<evidence type="ECO:0000256" key="17">
    <source>
        <dbReference type="ARBA" id="ARBA00023264"/>
    </source>
</evidence>
<organism evidence="21 22">
    <name type="scientific">Hydra vulgaris</name>
    <name type="common">Hydra</name>
    <name type="synonym">Hydra attenuata</name>
    <dbReference type="NCBI Taxonomy" id="6087"/>
    <lineage>
        <taxon>Eukaryota</taxon>
        <taxon>Metazoa</taxon>
        <taxon>Cnidaria</taxon>
        <taxon>Hydrozoa</taxon>
        <taxon>Hydroidolina</taxon>
        <taxon>Anthoathecata</taxon>
        <taxon>Aplanulata</taxon>
        <taxon>Hydridae</taxon>
        <taxon>Hydra</taxon>
    </lineage>
</organism>
<dbReference type="PANTHER" id="PTHR13619:SF0">
    <property type="entry name" value="PHOSPHATIDATE CYTIDYLYLTRANSFERASE, MITOCHONDRIAL"/>
    <property type="match status" value="1"/>
</dbReference>
<evidence type="ECO:0000313" key="22">
    <source>
        <dbReference type="RefSeq" id="XP_065669758.1"/>
    </source>
</evidence>
<evidence type="ECO:0000256" key="3">
    <source>
        <dbReference type="ARBA" id="ARBA00005119"/>
    </source>
</evidence>
<dbReference type="RefSeq" id="XP_065669758.1">
    <property type="nucleotide sequence ID" value="XM_065813686.1"/>
</dbReference>
<evidence type="ECO:0000313" key="21">
    <source>
        <dbReference type="Proteomes" id="UP001652625"/>
    </source>
</evidence>
<protein>
    <recommendedName>
        <fullName evidence="7 20">Phosphatidate cytidylyltransferase, mitochondrial</fullName>
        <ecNumber evidence="6 20">2.7.7.41</ecNumber>
    </recommendedName>
    <alternativeName>
        <fullName evidence="18 20">CDP-diacylglycerol synthase</fullName>
    </alternativeName>
    <alternativeName>
        <fullName evidence="19 20">Mitochondrial translocator assembly and maintenance protein 41 homolog</fullName>
    </alternativeName>
</protein>
<evidence type="ECO:0000256" key="16">
    <source>
        <dbReference type="ARBA" id="ARBA00023209"/>
    </source>
</evidence>
<reference evidence="22" key="1">
    <citation type="submission" date="2025-08" db="UniProtKB">
        <authorList>
            <consortium name="RefSeq"/>
        </authorList>
    </citation>
    <scope>IDENTIFICATION</scope>
</reference>
<dbReference type="EC" id="2.7.7.41" evidence="6 20"/>
<evidence type="ECO:0000256" key="8">
    <source>
        <dbReference type="ARBA" id="ARBA00022516"/>
    </source>
</evidence>
<sequence length="326" mass="36891">MDVNNNECENFFNQVIQSFSPGILYGCAYGSGVFKQNGHTSVKNNMVDFIFVVENSLLWHQQNLLQYPHHYSFVRYFGTNFVSFLNKNYGAKVYFNTLVEFDKSLIKYGVIEIKDFVKDLLEWNTLYIAGRLHKPVVVLNLIADNLISKSINANYLSALNTSLLLLPKTFSEDELYLTIAGLSYTGDPRMIIGEDKGKVKNIVLPNKNKFQKLYQDIFLGNKSLCLSNGVFEQDISLDAQLSLLQLLPKNLLYKISFLSSAVSEGDFKSLIKDRPRFQNVIKKSISSIVSSSSTTQTLKGILTAGVRKSVLYSSSKLLKMFKGFLR</sequence>
<dbReference type="GeneID" id="100209883"/>
<evidence type="ECO:0000256" key="7">
    <source>
        <dbReference type="ARBA" id="ARBA00018337"/>
    </source>
</evidence>
<proteinExistence type="inferred from homology"/>
<evidence type="ECO:0000256" key="12">
    <source>
        <dbReference type="ARBA" id="ARBA00022842"/>
    </source>
</evidence>
<keyword evidence="11 20" id="KW-0999">Mitochondrion inner membrane</keyword>
<evidence type="ECO:0000256" key="14">
    <source>
        <dbReference type="ARBA" id="ARBA00023128"/>
    </source>
</evidence>
<evidence type="ECO:0000256" key="5">
    <source>
        <dbReference type="ARBA" id="ARBA00005458"/>
    </source>
</evidence>
<accession>A0ABM4D627</accession>
<comment type="catalytic activity">
    <reaction evidence="20">
        <text>a 1,2-diacyl-sn-glycero-3-phosphate + CTP + H(+) = a CDP-1,2-diacyl-sn-glycerol + diphosphate</text>
        <dbReference type="Rhea" id="RHEA:16229"/>
        <dbReference type="ChEBI" id="CHEBI:15378"/>
        <dbReference type="ChEBI" id="CHEBI:33019"/>
        <dbReference type="ChEBI" id="CHEBI:37563"/>
        <dbReference type="ChEBI" id="CHEBI:58332"/>
        <dbReference type="ChEBI" id="CHEBI:58608"/>
        <dbReference type="EC" id="2.7.7.41"/>
    </reaction>
</comment>
<keyword evidence="15 20" id="KW-0472">Membrane</keyword>
<gene>
    <name evidence="22" type="primary">LOC100209883</name>
</gene>
<keyword evidence="10 20" id="KW-0548">Nucleotidyltransferase</keyword>
<evidence type="ECO:0000256" key="13">
    <source>
        <dbReference type="ARBA" id="ARBA00023098"/>
    </source>
</evidence>
<comment type="subcellular location">
    <subcellularLocation>
        <location evidence="2 20">Mitochondrion inner membrane</location>
        <topology evidence="2 20">Peripheral membrane protein</topology>
        <orientation evidence="2 20">Matrix side</orientation>
    </subcellularLocation>
</comment>